<keyword evidence="2" id="KW-1185">Reference proteome</keyword>
<reference evidence="1 2" key="1">
    <citation type="submission" date="2023-07" db="EMBL/GenBank/DDBJ databases">
        <authorList>
            <person name="Lian W.-H."/>
        </authorList>
    </citation>
    <scope>NUCLEOTIDE SEQUENCE [LARGE SCALE GENOMIC DNA]</scope>
    <source>
        <strain evidence="1 2">SYSU DXS3180</strain>
    </source>
</reference>
<name>A0ABV3ZJ90_9BACT</name>
<protein>
    <submittedName>
        <fullName evidence="1">Uncharacterized protein</fullName>
    </submittedName>
</protein>
<dbReference type="Proteomes" id="UP001560573">
    <property type="component" value="Unassembled WGS sequence"/>
</dbReference>
<comment type="caution">
    <text evidence="1">The sequence shown here is derived from an EMBL/GenBank/DDBJ whole genome shotgun (WGS) entry which is preliminary data.</text>
</comment>
<organism evidence="1 2">
    <name type="scientific">Danxiaibacter flavus</name>
    <dbReference type="NCBI Taxonomy" id="3049108"/>
    <lineage>
        <taxon>Bacteria</taxon>
        <taxon>Pseudomonadati</taxon>
        <taxon>Bacteroidota</taxon>
        <taxon>Chitinophagia</taxon>
        <taxon>Chitinophagales</taxon>
        <taxon>Chitinophagaceae</taxon>
        <taxon>Danxiaibacter</taxon>
    </lineage>
</organism>
<evidence type="ECO:0000313" key="1">
    <source>
        <dbReference type="EMBL" id="MEX6689917.1"/>
    </source>
</evidence>
<dbReference type="RefSeq" id="WP_369331323.1">
    <property type="nucleotide sequence ID" value="NZ_JAULBC010000007.1"/>
</dbReference>
<sequence>MKTTISGTVVLNPDKSAWSHKISYPIVWTGWVGIEMVKIIQIELNASQESFVFEVFPDEYAFLKNKIARWICDHVYSRQNK</sequence>
<accession>A0ABV3ZJ90</accession>
<gene>
    <name evidence="1" type="ORF">QTN47_20585</name>
</gene>
<evidence type="ECO:0000313" key="2">
    <source>
        <dbReference type="Proteomes" id="UP001560573"/>
    </source>
</evidence>
<dbReference type="EMBL" id="JAULBC010000007">
    <property type="protein sequence ID" value="MEX6689917.1"/>
    <property type="molecule type" value="Genomic_DNA"/>
</dbReference>
<proteinExistence type="predicted"/>